<dbReference type="AlphaFoldDB" id="A0A368G901"/>
<keyword evidence="2" id="KW-1185">Reference proteome</keyword>
<comment type="caution">
    <text evidence="1">The sequence shown here is derived from an EMBL/GenBank/DDBJ whole genome shotgun (WGS) entry which is preliminary data.</text>
</comment>
<dbReference type="PANTHER" id="PTHR22684">
    <property type="entry name" value="NULP1-RELATED"/>
    <property type="match status" value="1"/>
</dbReference>
<gene>
    <name evidence="1" type="ORF">ANCCAN_14291</name>
</gene>
<dbReference type="GO" id="GO:1990112">
    <property type="term" value="C:RQC complex"/>
    <property type="evidence" value="ECO:0007669"/>
    <property type="project" value="TreeGrafter"/>
</dbReference>
<dbReference type="STRING" id="29170.A0A368G901"/>
<accession>A0A368G901</accession>
<name>A0A368G901_ANCCA</name>
<dbReference type="OrthoDB" id="205993at2759"/>
<proteinExistence type="predicted"/>
<organism evidence="1 2">
    <name type="scientific">Ancylostoma caninum</name>
    <name type="common">Dog hookworm</name>
    <dbReference type="NCBI Taxonomy" id="29170"/>
    <lineage>
        <taxon>Eukaryota</taxon>
        <taxon>Metazoa</taxon>
        <taxon>Ecdysozoa</taxon>
        <taxon>Nematoda</taxon>
        <taxon>Chromadorea</taxon>
        <taxon>Rhabditida</taxon>
        <taxon>Rhabditina</taxon>
        <taxon>Rhabditomorpha</taxon>
        <taxon>Strongyloidea</taxon>
        <taxon>Ancylostomatidae</taxon>
        <taxon>Ancylostomatinae</taxon>
        <taxon>Ancylostoma</taxon>
    </lineage>
</organism>
<dbReference type="Pfam" id="PF04910">
    <property type="entry name" value="Tcf25"/>
    <property type="match status" value="1"/>
</dbReference>
<evidence type="ECO:0000313" key="1">
    <source>
        <dbReference type="EMBL" id="RCN39769.1"/>
    </source>
</evidence>
<protein>
    <submittedName>
        <fullName evidence="1">Uncharacterized protein</fullName>
    </submittedName>
</protein>
<dbReference type="Proteomes" id="UP000252519">
    <property type="component" value="Unassembled WGS sequence"/>
</dbReference>
<evidence type="ECO:0000313" key="2">
    <source>
        <dbReference type="Proteomes" id="UP000252519"/>
    </source>
</evidence>
<sequence>MGALRMDDEEPLGVAQVLKPDPRSYDAAAELKRALGKAFKDSAPIVNRSHRNFHGGGKIVKQKYTWPPVRNIGLSMELDREEGEVKWFKFVHNSHYEKLERLCWVSEDSFDPGLIEEILVDNPYHLNSLLLLANMFRMQEDITQSCDVIERGIFYCEQSMASTFQPSSFYHRVDYLDYENRAFYLLLHRHMLNCVHKRCFETALNFAKLILTMDPQRDPLAILLLIDTIAIKAKQYKWLKNLYRCCKEWKNLDMLPNFCYSMALAQFLDSKTDEDFIVADEMLSHAICAFPGVVTFLLDKMQVEPDAAVESHRHLGTFAANKETDGLKLVFKMYVNEAAELWKAPEALSWLEAVTRECTESKECEIEMEKWKEK</sequence>
<dbReference type="EMBL" id="JOJR01000321">
    <property type="protein sequence ID" value="RCN39769.1"/>
    <property type="molecule type" value="Genomic_DNA"/>
</dbReference>
<dbReference type="PANTHER" id="PTHR22684:SF0">
    <property type="entry name" value="RIBOSOME QUALITY CONTROL COMPLEX SUBUNIT TCF25"/>
    <property type="match status" value="1"/>
</dbReference>
<dbReference type="InterPro" id="IPR006994">
    <property type="entry name" value="TCF25/Rqc1"/>
</dbReference>
<reference evidence="1 2" key="1">
    <citation type="submission" date="2014-10" db="EMBL/GenBank/DDBJ databases">
        <title>Draft genome of the hookworm Ancylostoma caninum.</title>
        <authorList>
            <person name="Mitreva M."/>
        </authorList>
    </citation>
    <scope>NUCLEOTIDE SEQUENCE [LARGE SCALE GENOMIC DNA]</scope>
    <source>
        <strain evidence="1 2">Baltimore</strain>
    </source>
</reference>